<keyword evidence="1" id="KW-0742">SOS response</keyword>
<accession>D7AVP4</accession>
<evidence type="ECO:0000313" key="4">
    <source>
        <dbReference type="Proteomes" id="UP000002219"/>
    </source>
</evidence>
<dbReference type="RefSeq" id="WP_013153340.1">
    <property type="nucleotide sequence ID" value="NC_014210.1"/>
</dbReference>
<dbReference type="GeneID" id="91484892"/>
<feature type="domain" description="ATPase AAA-type core" evidence="2">
    <location>
        <begin position="30"/>
        <end position="335"/>
    </location>
</feature>
<evidence type="ECO:0000259" key="2">
    <source>
        <dbReference type="Pfam" id="PF13304"/>
    </source>
</evidence>
<dbReference type="InterPro" id="IPR027417">
    <property type="entry name" value="P-loop_NTPase"/>
</dbReference>
<dbReference type="PIRSF" id="PIRSF029347">
    <property type="entry name" value="RecF"/>
    <property type="match status" value="1"/>
</dbReference>
<dbReference type="InterPro" id="IPR003959">
    <property type="entry name" value="ATPase_AAA_core"/>
</dbReference>
<organism evidence="3 4">
    <name type="scientific">Nocardiopsis dassonvillei (strain ATCC 23218 / DSM 43111 / CIP 107115 / JCM 7437 / KCTC 9190 / NBRC 14626 / NCTC 10488 / NRRL B-5397 / IMRU 509)</name>
    <name type="common">Actinomadura dassonvillei</name>
    <dbReference type="NCBI Taxonomy" id="446468"/>
    <lineage>
        <taxon>Bacteria</taxon>
        <taxon>Bacillati</taxon>
        <taxon>Actinomycetota</taxon>
        <taxon>Actinomycetes</taxon>
        <taxon>Streptosporangiales</taxon>
        <taxon>Nocardiopsidaceae</taxon>
        <taxon>Nocardiopsis</taxon>
    </lineage>
</organism>
<dbReference type="EMBL" id="CP002040">
    <property type="protein sequence ID" value="ADH67733.1"/>
    <property type="molecule type" value="Genomic_DNA"/>
</dbReference>
<evidence type="ECO:0000313" key="3">
    <source>
        <dbReference type="EMBL" id="ADH67733.1"/>
    </source>
</evidence>
<keyword evidence="4" id="KW-1185">Reference proteome</keyword>
<name>D7AVP4_NOCDD</name>
<dbReference type="KEGG" id="nda:Ndas_2311"/>
<dbReference type="InterPro" id="IPR014555">
    <property type="entry name" value="RecF-like"/>
</dbReference>
<dbReference type="Gene3D" id="3.40.50.300">
    <property type="entry name" value="P-loop containing nucleotide triphosphate hydrolases"/>
    <property type="match status" value="2"/>
</dbReference>
<dbReference type="GO" id="GO:0009432">
    <property type="term" value="P:SOS response"/>
    <property type="evidence" value="ECO:0007669"/>
    <property type="project" value="UniProtKB-KW"/>
</dbReference>
<dbReference type="GO" id="GO:0000731">
    <property type="term" value="P:DNA synthesis involved in DNA repair"/>
    <property type="evidence" value="ECO:0007669"/>
    <property type="project" value="TreeGrafter"/>
</dbReference>
<dbReference type="PANTHER" id="PTHR32182">
    <property type="entry name" value="DNA REPLICATION AND REPAIR PROTEIN RECF"/>
    <property type="match status" value="1"/>
</dbReference>
<keyword evidence="1" id="KW-0227">DNA damage</keyword>
<gene>
    <name evidence="3" type="ordered locus">Ndas_2311</name>
</gene>
<dbReference type="OrthoDB" id="104167at2"/>
<proteinExistence type="predicted"/>
<dbReference type="PANTHER" id="PTHR32182:SF22">
    <property type="entry name" value="ATP-DEPENDENT ENDONUCLEASE, OLD FAMILY-RELATED"/>
    <property type="match status" value="1"/>
</dbReference>
<reference evidence="3 4" key="1">
    <citation type="journal article" date="2010" name="Stand. Genomic Sci.">
        <title>Complete genome sequence of Nocardiopsis dassonvillei type strain (IMRU 509).</title>
        <authorList>
            <person name="Sun H."/>
            <person name="Lapidus A."/>
            <person name="Nolan M."/>
            <person name="Lucas S."/>
            <person name="Del Rio T.G."/>
            <person name="Tice H."/>
            <person name="Cheng J.F."/>
            <person name="Tapia R."/>
            <person name="Han C."/>
            <person name="Goodwin L."/>
            <person name="Pitluck S."/>
            <person name="Pagani I."/>
            <person name="Ivanova N."/>
            <person name="Mavromatis K."/>
            <person name="Mikhailova N."/>
            <person name="Pati A."/>
            <person name="Chen A."/>
            <person name="Palaniappan K."/>
            <person name="Land M."/>
            <person name="Hauser L."/>
            <person name="Chang Y.J."/>
            <person name="Jeffries C.D."/>
            <person name="Djao O.D."/>
            <person name="Rohde M."/>
            <person name="Sikorski J."/>
            <person name="Goker M."/>
            <person name="Woyke T."/>
            <person name="Bristow J."/>
            <person name="Eisen J.A."/>
            <person name="Markowitz V."/>
            <person name="Hugenholtz P."/>
            <person name="Kyrpides N.C."/>
            <person name="Klenk H.P."/>
        </authorList>
    </citation>
    <scope>NUCLEOTIDE SEQUENCE [LARGE SCALE GENOMIC DNA]</scope>
    <source>
        <strain evidence="4">ATCC 23218 / DSM 43111 / CIP 107115 / JCM 7437 / KCTC 9190 / NBRC 14626 / NCTC 10488 / NRRL B-5397 / IMRU 509</strain>
    </source>
</reference>
<dbReference type="Pfam" id="PF13304">
    <property type="entry name" value="AAA_21"/>
    <property type="match status" value="1"/>
</dbReference>
<dbReference type="GO" id="GO:0006302">
    <property type="term" value="P:double-strand break repair"/>
    <property type="evidence" value="ECO:0007669"/>
    <property type="project" value="TreeGrafter"/>
</dbReference>
<dbReference type="HOGENOM" id="CLU_035814_3_1_11"/>
<dbReference type="STRING" id="446468.Ndas_2311"/>
<evidence type="ECO:0000256" key="1">
    <source>
        <dbReference type="ARBA" id="ARBA00023236"/>
    </source>
</evidence>
<protein>
    <submittedName>
        <fullName evidence="3">SMC domain protein</fullName>
    </submittedName>
</protein>
<dbReference type="GO" id="GO:0005524">
    <property type="term" value="F:ATP binding"/>
    <property type="evidence" value="ECO:0007669"/>
    <property type="project" value="InterPro"/>
</dbReference>
<dbReference type="AlphaFoldDB" id="D7AVP4"/>
<dbReference type="SUPFAM" id="SSF52540">
    <property type="entry name" value="P-loop containing nucleoside triphosphate hydrolases"/>
    <property type="match status" value="1"/>
</dbReference>
<sequence length="397" mass="43602">MQANQFSLTRVHLKHYRSIAKADVRLGQLLFLVGPNGSGKSNFLDALRLVSEALQTSLDQALRSRGGVAEVRRRSTGHPTHFAIDLEFRGPTYSGTYAFEVAAVKGGAFKVSREECHVYSTGEAESWKGFFKVRNGKLEKASEPVMPPVNDQRLYLVSAAGIDIFERVYAGLSGISVFSLNPDAMREPQTPDSGEFLRRDGSNVASVLHRLQRSPQGASDKERVEDYLRMIVPGMHGVSRADLGNWETLEFTQDVPGAENPWRFPAQSVSDGTLRALGVLVCLFSDTGDTLSTVGIEEPESALHPAAAGVLLDALRDASTRRQVVVTSHSPDLLDRDDFEPSELYAVRSVSGETNIGPLDDAGTHAMREHLYTPGELLRTDQLLPAPVQERLSWEEE</sequence>
<dbReference type="Proteomes" id="UP000002219">
    <property type="component" value="Chromosome 1"/>
</dbReference>
<dbReference type="GO" id="GO:0016887">
    <property type="term" value="F:ATP hydrolysis activity"/>
    <property type="evidence" value="ECO:0007669"/>
    <property type="project" value="InterPro"/>
</dbReference>
<dbReference type="eggNOG" id="COG4637">
    <property type="taxonomic scope" value="Bacteria"/>
</dbReference>